<feature type="region of interest" description="Disordered" evidence="1">
    <location>
        <begin position="160"/>
        <end position="244"/>
    </location>
</feature>
<evidence type="ECO:0000313" key="2">
    <source>
        <dbReference type="EMBL" id="MDW6091669.1"/>
    </source>
</evidence>
<name>A0ABU4ITM7_9VIBR</name>
<reference evidence="2 3" key="1">
    <citation type="submission" date="2023-11" db="EMBL/GenBank/DDBJ databases">
        <title>Plant-associative lifestyle of Vibrio porteresiae and its evolutionary dynamics.</title>
        <authorList>
            <person name="Rameshkumar N."/>
            <person name="Kirti K."/>
        </authorList>
    </citation>
    <scope>NUCLEOTIDE SEQUENCE [LARGE SCALE GENOMIC DNA]</scope>
    <source>
        <strain evidence="2 3">MSSRF7</strain>
    </source>
</reference>
<dbReference type="NCBIfam" id="TIGR03696">
    <property type="entry name" value="Rhs_assc_core"/>
    <property type="match status" value="1"/>
</dbReference>
<feature type="compositionally biased region" description="Basic and acidic residues" evidence="1">
    <location>
        <begin position="200"/>
        <end position="221"/>
    </location>
</feature>
<keyword evidence="3" id="KW-1185">Reference proteome</keyword>
<accession>A0ABU4ITM7</accession>
<evidence type="ECO:0000256" key="1">
    <source>
        <dbReference type="SAM" id="MobiDB-lite"/>
    </source>
</evidence>
<dbReference type="Gene3D" id="2.180.10.10">
    <property type="entry name" value="RHS repeat-associated core"/>
    <property type="match status" value="1"/>
</dbReference>
<dbReference type="PANTHER" id="PTHR32305">
    <property type="match status" value="1"/>
</dbReference>
<comment type="caution">
    <text evidence="2">The sequence shown here is derived from an EMBL/GenBank/DDBJ whole genome shotgun (WGS) entry which is preliminary data.</text>
</comment>
<proteinExistence type="predicted"/>
<sequence length="394" mass="43343">MTDTKTGEVQHKHFIYADGKLIALNTQVKDADDKLKDKQIRYLHYDALESVDMITDGYGVVVERRSYDTWGKQRKVSWREDGPLDVVQAAITNRGYTGHEEITEVGLIHMNGRAYDQELGRFISPDPEIQAPFVTNSFNRYSYVWNNPLKYQDPTGYSVEGLGGQCSPDSSGDGGSGDHGGNNGCDTSDKGKGTGNRNGHQGEDDSSSDTKKDETEARVIGDDEFADFSGGKFVPDPVQPEGVAGTYGKYQTVTQDDTVAQDLKTDLEKDMANPDLAPEMTDATFNTLNAVTAKAPIAGALVQGAEVLTKYSEQVKVKSIKKVGVTYSVNEQKAVQFSDGFVHLSGSITKTEMKVKHYKTVDIETKKMNIRDYNSFKSGDINQQGIGNQLRVSW</sequence>
<dbReference type="InterPro" id="IPR022385">
    <property type="entry name" value="Rhs_assc_core"/>
</dbReference>
<dbReference type="InterPro" id="IPR050708">
    <property type="entry name" value="T6SS_VgrG/RHS"/>
</dbReference>
<feature type="compositionally biased region" description="Gly residues" evidence="1">
    <location>
        <begin position="172"/>
        <end position="183"/>
    </location>
</feature>
<gene>
    <name evidence="2" type="ORF">SBX64_03760</name>
</gene>
<protein>
    <submittedName>
        <fullName evidence="2">RHS repeat-associated core domain-containing protein</fullName>
    </submittedName>
</protein>
<dbReference type="PANTHER" id="PTHR32305:SF15">
    <property type="entry name" value="PROTEIN RHSA-RELATED"/>
    <property type="match status" value="1"/>
</dbReference>
<evidence type="ECO:0000313" key="3">
    <source>
        <dbReference type="Proteomes" id="UP001279860"/>
    </source>
</evidence>
<organism evidence="2 3">
    <name type="scientific">Vibrio rhizosphaerae</name>
    <dbReference type="NCBI Taxonomy" id="398736"/>
    <lineage>
        <taxon>Bacteria</taxon>
        <taxon>Pseudomonadati</taxon>
        <taxon>Pseudomonadota</taxon>
        <taxon>Gammaproteobacteria</taxon>
        <taxon>Vibrionales</taxon>
        <taxon>Vibrionaceae</taxon>
        <taxon>Vibrio</taxon>
    </lineage>
</organism>
<dbReference type="EMBL" id="JAWRCP010000001">
    <property type="protein sequence ID" value="MDW6091669.1"/>
    <property type="molecule type" value="Genomic_DNA"/>
</dbReference>
<dbReference type="Proteomes" id="UP001279860">
    <property type="component" value="Unassembled WGS sequence"/>
</dbReference>